<evidence type="ECO:0000256" key="4">
    <source>
        <dbReference type="ARBA" id="ARBA00038054"/>
    </source>
</evidence>
<dbReference type="PANTHER" id="PTHR33798">
    <property type="entry name" value="FLAVOPROTEIN OXYGENASE"/>
    <property type="match status" value="1"/>
</dbReference>
<evidence type="ECO:0000313" key="6">
    <source>
        <dbReference type="EMBL" id="GAA4689043.1"/>
    </source>
</evidence>
<dbReference type="Pfam" id="PF01613">
    <property type="entry name" value="Flavin_Reduct"/>
    <property type="match status" value="1"/>
</dbReference>
<proteinExistence type="inferred from homology"/>
<keyword evidence="7" id="KW-1185">Reference proteome</keyword>
<dbReference type="Proteomes" id="UP001501446">
    <property type="component" value="Unassembled WGS sequence"/>
</dbReference>
<dbReference type="InterPro" id="IPR002563">
    <property type="entry name" value="Flavin_Rdtase-like_dom"/>
</dbReference>
<protein>
    <recommendedName>
        <fullName evidence="5">Flavin reductase like domain-containing protein</fullName>
    </recommendedName>
</protein>
<dbReference type="Gene3D" id="2.30.110.10">
    <property type="entry name" value="Electron Transport, Fmn-binding Protein, Chain A"/>
    <property type="match status" value="1"/>
</dbReference>
<sequence length="216" mass="23384">MVTMSEPIAQAKEELTPDARGSWAATVKSLVIPRPIAWISTRSAAGVDNLSPHSYFTMVSSDPTIVQFVSTGMKDTLRNVLETREFVVNHTSVALFEKINATGTDYPPDVSEFDRVGLTRQSSRTVAAPRVAESLASMECTLHGEPLRVGNGYVVFGEVTHVAVIPSALGERGPVARALDPIARLGHDEWAGLGEIRSIRRIPYGSIKNRTDGDPT</sequence>
<accession>A0ABP8WG21</accession>
<gene>
    <name evidence="6" type="ORF">GCM10025781_02310</name>
</gene>
<evidence type="ECO:0000256" key="2">
    <source>
        <dbReference type="ARBA" id="ARBA00022630"/>
    </source>
</evidence>
<reference evidence="7" key="1">
    <citation type="journal article" date="2019" name="Int. J. Syst. Evol. Microbiol.">
        <title>The Global Catalogue of Microorganisms (GCM) 10K type strain sequencing project: providing services to taxonomists for standard genome sequencing and annotation.</title>
        <authorList>
            <consortium name="The Broad Institute Genomics Platform"/>
            <consortium name="The Broad Institute Genome Sequencing Center for Infectious Disease"/>
            <person name="Wu L."/>
            <person name="Ma J."/>
        </authorList>
    </citation>
    <scope>NUCLEOTIDE SEQUENCE [LARGE SCALE GENOMIC DNA]</scope>
    <source>
        <strain evidence="7">JCM 18958</strain>
    </source>
</reference>
<evidence type="ECO:0000256" key="3">
    <source>
        <dbReference type="ARBA" id="ARBA00022643"/>
    </source>
</evidence>
<comment type="similarity">
    <text evidence="4">Belongs to the flavoredoxin family.</text>
</comment>
<feature type="domain" description="Flavin reductase like" evidence="5">
    <location>
        <begin position="29"/>
        <end position="184"/>
    </location>
</feature>
<evidence type="ECO:0000259" key="5">
    <source>
        <dbReference type="SMART" id="SM00903"/>
    </source>
</evidence>
<name>A0ABP8WG21_9MICC</name>
<dbReference type="PANTHER" id="PTHR33798:SF5">
    <property type="entry name" value="FLAVIN REDUCTASE LIKE DOMAIN-CONTAINING PROTEIN"/>
    <property type="match status" value="1"/>
</dbReference>
<dbReference type="InterPro" id="IPR012349">
    <property type="entry name" value="Split_barrel_FMN-bd"/>
</dbReference>
<organism evidence="6 7">
    <name type="scientific">Kocuria gwangalliensis</name>
    <dbReference type="NCBI Taxonomy" id="501592"/>
    <lineage>
        <taxon>Bacteria</taxon>
        <taxon>Bacillati</taxon>
        <taxon>Actinomycetota</taxon>
        <taxon>Actinomycetes</taxon>
        <taxon>Micrococcales</taxon>
        <taxon>Micrococcaceae</taxon>
        <taxon>Kocuria</taxon>
    </lineage>
</organism>
<comment type="caution">
    <text evidence="6">The sequence shown here is derived from an EMBL/GenBank/DDBJ whole genome shotgun (WGS) entry which is preliminary data.</text>
</comment>
<keyword evidence="2" id="KW-0285">Flavoprotein</keyword>
<keyword evidence="3" id="KW-0288">FMN</keyword>
<evidence type="ECO:0000313" key="7">
    <source>
        <dbReference type="Proteomes" id="UP001501446"/>
    </source>
</evidence>
<dbReference type="SUPFAM" id="SSF50475">
    <property type="entry name" value="FMN-binding split barrel"/>
    <property type="match status" value="1"/>
</dbReference>
<dbReference type="EMBL" id="BAABLN010000001">
    <property type="protein sequence ID" value="GAA4689043.1"/>
    <property type="molecule type" value="Genomic_DNA"/>
</dbReference>
<evidence type="ECO:0000256" key="1">
    <source>
        <dbReference type="ARBA" id="ARBA00001917"/>
    </source>
</evidence>
<dbReference type="SMART" id="SM00903">
    <property type="entry name" value="Flavin_Reduct"/>
    <property type="match status" value="1"/>
</dbReference>
<comment type="cofactor">
    <cofactor evidence="1">
        <name>FMN</name>
        <dbReference type="ChEBI" id="CHEBI:58210"/>
    </cofactor>
</comment>